<dbReference type="EC" id="3.5.4.39" evidence="4 5"/>
<dbReference type="AlphaFoldDB" id="A0AAF0D3N4"/>
<comment type="subunit">
    <text evidence="4">Homodimer.</text>
</comment>
<evidence type="ECO:0000256" key="5">
    <source>
        <dbReference type="NCBIfam" id="TIGR00294"/>
    </source>
</evidence>
<evidence type="ECO:0000256" key="3">
    <source>
        <dbReference type="ARBA" id="ARBA00023004"/>
    </source>
</evidence>
<gene>
    <name evidence="4 6" type="primary">mptA</name>
    <name evidence="6" type="ORF">OdinLCB4_002915</name>
</gene>
<dbReference type="NCBIfam" id="TIGR00294">
    <property type="entry name" value="GTP cyclohydrolase MptA"/>
    <property type="match status" value="1"/>
</dbReference>
<comment type="similarity">
    <text evidence="4">Belongs to the GTP cyclohydrolase IV family.</text>
</comment>
<dbReference type="Gene3D" id="3.10.270.10">
    <property type="entry name" value="Urate Oxidase"/>
    <property type="match status" value="1"/>
</dbReference>
<dbReference type="GO" id="GO:0005506">
    <property type="term" value="F:iron ion binding"/>
    <property type="evidence" value="ECO:0007669"/>
    <property type="project" value="UniProtKB-UniRule"/>
</dbReference>
<evidence type="ECO:0000256" key="1">
    <source>
        <dbReference type="ARBA" id="ARBA00022723"/>
    </source>
</evidence>
<reference evidence="6" key="1">
    <citation type="journal article" date="2017" name="Nature">
        <title>Asgard archaea illuminate the origin of eukaryotic cellular complexity.</title>
        <authorList>
            <person name="Zaremba-Niedzwiedzka K."/>
            <person name="Caceres E.F."/>
            <person name="Saw J.H."/>
            <person name="Backstrom D."/>
            <person name="Juzokaite L."/>
            <person name="Vancaester E."/>
            <person name="Seitz K.W."/>
            <person name="Anantharaman K."/>
            <person name="Starnawski P."/>
            <person name="Kjeldsen K.U."/>
            <person name="Scott M.B."/>
            <person name="Nunoura T."/>
            <person name="Banfield J.F."/>
            <person name="Schramm A."/>
            <person name="Baker B.J."/>
            <person name="Spang A."/>
            <person name="Ettema T.J.G."/>
        </authorList>
    </citation>
    <scope>NUCLEOTIDE SEQUENCE</scope>
    <source>
        <strain evidence="6">LCB_4</strain>
    </source>
</reference>
<comment type="catalytic activity">
    <reaction evidence="4">
        <text>GTP + H2O = 7,8-dihydroneopterin 2',3'-cyclic phosphate + formate + diphosphate + H(+)</text>
        <dbReference type="Rhea" id="RHEA:25860"/>
        <dbReference type="ChEBI" id="CHEBI:15377"/>
        <dbReference type="ChEBI" id="CHEBI:15378"/>
        <dbReference type="ChEBI" id="CHEBI:15740"/>
        <dbReference type="ChEBI" id="CHEBI:33019"/>
        <dbReference type="ChEBI" id="CHEBI:37565"/>
        <dbReference type="ChEBI" id="CHEBI:58854"/>
        <dbReference type="EC" id="3.5.4.39"/>
    </reaction>
</comment>
<organism evidence="6 7">
    <name type="scientific">Odinarchaeota yellowstonii (strain LCB_4)</name>
    <dbReference type="NCBI Taxonomy" id="1841599"/>
    <lineage>
        <taxon>Archaea</taxon>
        <taxon>Promethearchaeati</taxon>
        <taxon>Candidatus Odinarchaeota</taxon>
        <taxon>Candidatus Odinarchaeia</taxon>
        <taxon>Candidatus Odinarchaeales</taxon>
        <taxon>Candidatus Odinarchaeaceae</taxon>
        <taxon>Candidatus Odinarchaeum</taxon>
    </lineage>
</organism>
<accession>A0AAF0D3N4</accession>
<feature type="site" description="May be catalytically important" evidence="4">
    <location>
        <position position="155"/>
    </location>
</feature>
<proteinExistence type="inferred from homology"/>
<evidence type="ECO:0000313" key="7">
    <source>
        <dbReference type="Proteomes" id="UP000186851"/>
    </source>
</evidence>
<keyword evidence="3 4" id="KW-0408">Iron</keyword>
<dbReference type="Proteomes" id="UP000186851">
    <property type="component" value="Chromosome"/>
</dbReference>
<dbReference type="PANTHER" id="PTHR36445:SF1">
    <property type="entry name" value="GTP CYCLOHYDROLASE MPTA"/>
    <property type="match status" value="1"/>
</dbReference>
<dbReference type="EMBL" id="CP091871">
    <property type="protein sequence ID" value="WEU40880.1"/>
    <property type="molecule type" value="Genomic_DNA"/>
</dbReference>
<evidence type="ECO:0000313" key="6">
    <source>
        <dbReference type="EMBL" id="WEU40880.1"/>
    </source>
</evidence>
<dbReference type="GO" id="GO:0044682">
    <property type="term" value="F:GTP cyclohydrolase IV activity"/>
    <property type="evidence" value="ECO:0007669"/>
    <property type="project" value="UniProtKB-UniRule"/>
</dbReference>
<reference evidence="6" key="2">
    <citation type="journal article" date="2022" name="Nat. Microbiol.">
        <title>A closed Candidatus Odinarchaeum chromosome exposes Asgard archaeal viruses.</title>
        <authorList>
            <person name="Tamarit D."/>
            <person name="Caceres E.F."/>
            <person name="Krupovic M."/>
            <person name="Nijland R."/>
            <person name="Eme L."/>
            <person name="Robinson N.P."/>
            <person name="Ettema T.J.G."/>
        </authorList>
    </citation>
    <scope>NUCLEOTIDE SEQUENCE</scope>
    <source>
        <strain evidence="6">LCB_4</strain>
    </source>
</reference>
<dbReference type="GO" id="GO:0003934">
    <property type="term" value="F:GTP cyclohydrolase I activity"/>
    <property type="evidence" value="ECO:0007669"/>
    <property type="project" value="InterPro"/>
</dbReference>
<comment type="cofactor">
    <cofactor evidence="4">
        <name>Fe(2+)</name>
        <dbReference type="ChEBI" id="CHEBI:29033"/>
    </cofactor>
    <text evidence="4">Binds 1 Fe(2+) ion per subunit.</text>
</comment>
<protein>
    <recommendedName>
        <fullName evidence="4 5">GTP cyclohydrolase MptA</fullName>
        <ecNumber evidence="4 5">3.5.4.39</ecNumber>
    </recommendedName>
    <alternativeName>
        <fullName evidence="4">GTP cyclohydrolase IV</fullName>
    </alternativeName>
</protein>
<name>A0AAF0D3N4_ODILC</name>
<comment type="function">
    <text evidence="4">Converts GTP to 7,8-dihydro-D-neopterin 2',3'-cyclic phosphate, the first intermediate in the biosynthesis of coenzyme methanopterin.</text>
</comment>
<dbReference type="HAMAP" id="MF_01527_A">
    <property type="entry name" value="GTP_cyclohydrol_A"/>
    <property type="match status" value="1"/>
</dbReference>
<dbReference type="InterPro" id="IPR022840">
    <property type="entry name" value="GTP_cyclohydrolase_MptA"/>
</dbReference>
<keyword evidence="2 4" id="KW-0378">Hydrolase</keyword>
<dbReference type="Pfam" id="PF02649">
    <property type="entry name" value="GCHY-1"/>
    <property type="match status" value="1"/>
</dbReference>
<comment type="pathway">
    <text evidence="4">Cofactor biosynthesis; 5,6,7,8-tetrahydromethanopterin biosynthesis.</text>
</comment>
<evidence type="ECO:0000256" key="2">
    <source>
        <dbReference type="ARBA" id="ARBA00022801"/>
    </source>
</evidence>
<dbReference type="InterPro" id="IPR003801">
    <property type="entry name" value="GTP_cyclohydrolase_FolE2/MptA"/>
</dbReference>
<dbReference type="GO" id="GO:2001118">
    <property type="term" value="P:tetrahydromethanopterin biosynthetic process"/>
    <property type="evidence" value="ECO:0007669"/>
    <property type="project" value="UniProtKB-UniRule"/>
</dbReference>
<sequence length="308" mass="35708">MDVHDYSPKFKTDINRVGAECIRLILKTRRTGAINVLYPSINLYVNLPFYMKGVHISRSLTSIYDVLEDFKNKPVRYLEGFCYKIAKALLKKHEYSTLSEVYLSSDYYISRRAPVTDNISDEYCKIYASASAERLNSGIKDRRFIGAEIVGLTYCPCLVEGLKEEFHNRLLKVFNLSEDLTKRIVEATPLASHNQRCRVYALIETSNKAHVDLDDLIDILISAPSAATFSILKREDELHLIKKAAERAMFVEDVLREVSYNIVKRFYYMPDDFTVRIHVESEESIHKYNLVCENKTNFKKLREAFNQL</sequence>
<keyword evidence="1 4" id="KW-0479">Metal-binding</keyword>
<evidence type="ECO:0000256" key="4">
    <source>
        <dbReference type="HAMAP-Rule" id="MF_01527"/>
    </source>
</evidence>
<dbReference type="KEGG" id="oyw:OdinLCB4_002915"/>
<dbReference type="PANTHER" id="PTHR36445">
    <property type="entry name" value="GTP CYCLOHYDROLASE MPTA"/>
    <property type="match status" value="1"/>
</dbReference>